<dbReference type="Proteomes" id="UP000184047">
    <property type="component" value="Unassembled WGS sequence"/>
</dbReference>
<organism evidence="1 2">
    <name type="scientific">Chryseobacterium oranimense</name>
    <dbReference type="NCBI Taxonomy" id="421058"/>
    <lineage>
        <taxon>Bacteria</taxon>
        <taxon>Pseudomonadati</taxon>
        <taxon>Bacteroidota</taxon>
        <taxon>Flavobacteriia</taxon>
        <taxon>Flavobacteriales</taxon>
        <taxon>Weeksellaceae</taxon>
        <taxon>Chryseobacterium group</taxon>
        <taxon>Chryseobacterium</taxon>
    </lineage>
</organism>
<reference evidence="2" key="1">
    <citation type="submission" date="2016-11" db="EMBL/GenBank/DDBJ databases">
        <authorList>
            <person name="Varghese N."/>
            <person name="Submissions S."/>
        </authorList>
    </citation>
    <scope>NUCLEOTIDE SEQUENCE [LARGE SCALE GENOMIC DNA]</scope>
    <source>
        <strain evidence="2">DSM 19055</strain>
    </source>
</reference>
<keyword evidence="2" id="KW-1185">Reference proteome</keyword>
<sequence length="144" mass="16719">MFRRYNLIKDIVESIPVHKHKINFEFISFKVRNLNVGYDIIHIIIGCEIMIVLRNSINSHFCLREYSVPVVQIEINELSEIIFKIVILGIFLIQAIRKDETRIFSDRGCVITCQVSVALPSFLSSLNSRFHPFDVVIFIPVINL</sequence>
<proteinExistence type="predicted"/>
<dbReference type="AlphaFoldDB" id="A0A1M5M560"/>
<evidence type="ECO:0000313" key="1">
    <source>
        <dbReference type="EMBL" id="SHG72391.1"/>
    </source>
</evidence>
<gene>
    <name evidence="1" type="ORF">SAMN05421866_1331</name>
</gene>
<evidence type="ECO:0000313" key="2">
    <source>
        <dbReference type="Proteomes" id="UP000184047"/>
    </source>
</evidence>
<accession>A0A1M5M560</accession>
<dbReference type="EMBL" id="FQWT01000001">
    <property type="protein sequence ID" value="SHG72391.1"/>
    <property type="molecule type" value="Genomic_DNA"/>
</dbReference>
<name>A0A1M5M560_9FLAO</name>
<protein>
    <submittedName>
        <fullName evidence="1">Uncharacterized protein</fullName>
    </submittedName>
</protein>